<gene>
    <name evidence="1" type="ORF">BT63DRAFT_466116</name>
</gene>
<evidence type="ECO:0000313" key="2">
    <source>
        <dbReference type="Proteomes" id="UP000799302"/>
    </source>
</evidence>
<dbReference type="AlphaFoldDB" id="A0A6A6UN98"/>
<keyword evidence="2" id="KW-1185">Reference proteome</keyword>
<dbReference type="Proteomes" id="UP000799302">
    <property type="component" value="Unassembled WGS sequence"/>
</dbReference>
<proteinExistence type="predicted"/>
<reference evidence="1" key="1">
    <citation type="journal article" date="2020" name="Stud. Mycol.">
        <title>101 Dothideomycetes genomes: a test case for predicting lifestyles and emergence of pathogens.</title>
        <authorList>
            <person name="Haridas S."/>
            <person name="Albert R."/>
            <person name="Binder M."/>
            <person name="Bloem J."/>
            <person name="Labutti K."/>
            <person name="Salamov A."/>
            <person name="Andreopoulos B."/>
            <person name="Baker S."/>
            <person name="Barry K."/>
            <person name="Bills G."/>
            <person name="Bluhm B."/>
            <person name="Cannon C."/>
            <person name="Castanera R."/>
            <person name="Culley D."/>
            <person name="Daum C."/>
            <person name="Ezra D."/>
            <person name="Gonzalez J."/>
            <person name="Henrissat B."/>
            <person name="Kuo A."/>
            <person name="Liang C."/>
            <person name="Lipzen A."/>
            <person name="Lutzoni F."/>
            <person name="Magnuson J."/>
            <person name="Mondo S."/>
            <person name="Nolan M."/>
            <person name="Ohm R."/>
            <person name="Pangilinan J."/>
            <person name="Park H.-J."/>
            <person name="Ramirez L."/>
            <person name="Alfaro M."/>
            <person name="Sun H."/>
            <person name="Tritt A."/>
            <person name="Yoshinaga Y."/>
            <person name="Zwiers L.-H."/>
            <person name="Turgeon B."/>
            <person name="Goodwin S."/>
            <person name="Spatafora J."/>
            <person name="Crous P."/>
            <person name="Grigoriev I."/>
        </authorList>
    </citation>
    <scope>NUCLEOTIDE SEQUENCE</scope>
    <source>
        <strain evidence="1">CBS 115976</strain>
    </source>
</reference>
<dbReference type="EMBL" id="MU004231">
    <property type="protein sequence ID" value="KAF2672548.1"/>
    <property type="molecule type" value="Genomic_DNA"/>
</dbReference>
<sequence length="189" mass="21056">MSDGGIFFANTARISTSTCPKLFQRVWLAKRRRTNRSKWIAAWDLVHLAIQALNWLQIANPSSPKSDHYHKMPLVRSWMPAYSPKRYTSSTFKNQAQRTAKKKSTTVIIRNARAAQILVLIALTKSLFVRACLSSISRIAAEKASTVSSQKVRLGSLMKPQVTHSSSSVGQASPRCCSMRMRREGGSGC</sequence>
<organism evidence="1 2">
    <name type="scientific">Microthyrium microscopicum</name>
    <dbReference type="NCBI Taxonomy" id="703497"/>
    <lineage>
        <taxon>Eukaryota</taxon>
        <taxon>Fungi</taxon>
        <taxon>Dikarya</taxon>
        <taxon>Ascomycota</taxon>
        <taxon>Pezizomycotina</taxon>
        <taxon>Dothideomycetes</taxon>
        <taxon>Dothideomycetes incertae sedis</taxon>
        <taxon>Microthyriales</taxon>
        <taxon>Microthyriaceae</taxon>
        <taxon>Microthyrium</taxon>
    </lineage>
</organism>
<evidence type="ECO:0000313" key="1">
    <source>
        <dbReference type="EMBL" id="KAF2672548.1"/>
    </source>
</evidence>
<accession>A0A6A6UN98</accession>
<name>A0A6A6UN98_9PEZI</name>
<protein>
    <submittedName>
        <fullName evidence="1">Uncharacterized protein</fullName>
    </submittedName>
</protein>